<dbReference type="Gene3D" id="1.10.579.10">
    <property type="entry name" value="DNA Cyclobutane Dipyrimidine Photolyase, subunit A, domain 3"/>
    <property type="match status" value="1"/>
</dbReference>
<feature type="region of interest" description="Disordered" evidence="6">
    <location>
        <begin position="459"/>
        <end position="491"/>
    </location>
</feature>
<keyword evidence="5" id="KW-0157">Chromophore</keyword>
<dbReference type="PRINTS" id="PR00147">
    <property type="entry name" value="DNAPHOTLYASE"/>
</dbReference>
<dbReference type="eggNOG" id="COG0415">
    <property type="taxonomic scope" value="Bacteria"/>
</dbReference>
<dbReference type="Gene3D" id="3.40.50.620">
    <property type="entry name" value="HUPs"/>
    <property type="match status" value="1"/>
</dbReference>
<feature type="binding site" evidence="4">
    <location>
        <position position="190"/>
    </location>
    <ligand>
        <name>FAD</name>
        <dbReference type="ChEBI" id="CHEBI:57692"/>
    </ligand>
</feature>
<comment type="similarity">
    <text evidence="5">Belongs to the DNA photolyase family.</text>
</comment>
<gene>
    <name evidence="8" type="ORF">HPO_16920</name>
</gene>
<dbReference type="PATRIC" id="fig|1280954.3.peg.3415"/>
<dbReference type="InterPro" id="IPR014729">
    <property type="entry name" value="Rossmann-like_a/b/a_fold"/>
</dbReference>
<keyword evidence="3 4" id="KW-0274">FAD</keyword>
<evidence type="ECO:0000313" key="9">
    <source>
        <dbReference type="Proteomes" id="UP000027100"/>
    </source>
</evidence>
<evidence type="ECO:0000256" key="5">
    <source>
        <dbReference type="RuleBase" id="RU004182"/>
    </source>
</evidence>
<dbReference type="PANTHER" id="PTHR11455">
    <property type="entry name" value="CRYPTOCHROME"/>
    <property type="match status" value="1"/>
</dbReference>
<proteinExistence type="inferred from homology"/>
<dbReference type="GO" id="GO:0009416">
    <property type="term" value="P:response to light stimulus"/>
    <property type="evidence" value="ECO:0007669"/>
    <property type="project" value="TreeGrafter"/>
</dbReference>
<evidence type="ECO:0000313" key="8">
    <source>
        <dbReference type="EMBL" id="KCZ97078.1"/>
    </source>
</evidence>
<dbReference type="AlphaFoldDB" id="A0A062VCG5"/>
<dbReference type="InterPro" id="IPR036134">
    <property type="entry name" value="Crypto/Photolyase_FAD-like_sf"/>
</dbReference>
<dbReference type="Pfam" id="PF00875">
    <property type="entry name" value="DNA_photolyase"/>
    <property type="match status" value="1"/>
</dbReference>
<keyword evidence="9" id="KW-1185">Reference proteome</keyword>
<dbReference type="Pfam" id="PF03441">
    <property type="entry name" value="FAD_binding_7"/>
    <property type="match status" value="1"/>
</dbReference>
<name>A0A062VCG5_9PROT</name>
<keyword evidence="2 4" id="KW-0285">Flavoprotein</keyword>
<dbReference type="PANTHER" id="PTHR11455:SF9">
    <property type="entry name" value="CRYPTOCHROME CIRCADIAN CLOCK 5 ISOFORM X1"/>
    <property type="match status" value="1"/>
</dbReference>
<sequence length="509" mass="57189">MAAAASGAPILPLYIFEPGYWALPEHSRRQFDFVKEALEELDAALKARGSGLVIRTGNAIDVLSEIHRRQGIAAIHAHEETGLQWTFDRDRAVRRWARNAGISLREQPQNGVQRALKSRDGWASHWEAFMRRPRMVAPETLLSAQAQAEDFPLPQDFGLGPDDCPQRQKGGRAAGVECLRSFLEVRGQAYQRQMSSPLTAADACSRLSPHLAFGTVSMREAWQAAQRAKEMHVREGNAEFAASIGSFISRLHWHCHFIQKLEDQTSIESRNLHPAYDGLRPAPEEDDPRLAAWIEGRTGFPFLDACMRSLKATGWLNFRMRAMTMAFAAHHLWLDWKLPAERLAGLFTDFEPGIHYPQAQMQSATTGINTPRIYNPVKQSRDQDPEGAFIRRWVPELSALPDEWLHAPWEAPASVRARAGIVLGQTYPMRMVDHMAAAEEARSRIFALRRNAEHAAEAEQIQARHGSRRSGIPFRGRQAAPKKRAPAPADPIQLSFDLGIIQERRAHAS</sequence>
<comment type="cofactor">
    <cofactor evidence="4">
        <name>FAD</name>
        <dbReference type="ChEBI" id="CHEBI:57692"/>
    </cofactor>
    <text evidence="4">Binds 1 FAD per subunit.</text>
</comment>
<comment type="cofactor">
    <cofactor evidence="1">
        <name>(6R)-5,10-methylene-5,6,7,8-tetrahydrofolate</name>
        <dbReference type="ChEBI" id="CHEBI:15636"/>
    </cofactor>
</comment>
<accession>A0A062VCG5</accession>
<evidence type="ECO:0000256" key="2">
    <source>
        <dbReference type="ARBA" id="ARBA00022630"/>
    </source>
</evidence>
<dbReference type="PROSITE" id="PS51645">
    <property type="entry name" value="PHR_CRY_ALPHA_BETA"/>
    <property type="match status" value="1"/>
</dbReference>
<evidence type="ECO:0000259" key="7">
    <source>
        <dbReference type="PROSITE" id="PS51645"/>
    </source>
</evidence>
<evidence type="ECO:0000256" key="3">
    <source>
        <dbReference type="ARBA" id="ARBA00022827"/>
    </source>
</evidence>
<dbReference type="InterPro" id="IPR002081">
    <property type="entry name" value="Cryptochrome/DNA_photolyase_1"/>
</dbReference>
<keyword evidence="8" id="KW-0456">Lyase</keyword>
<reference evidence="8 9" key="1">
    <citation type="journal article" date="2014" name="Antonie Van Leeuwenhoek">
        <title>Hyphomonas beringensis sp. nov. and Hyphomonas chukchiensis sp. nov., isolated from surface seawater of the Bering Sea and Chukchi Sea.</title>
        <authorList>
            <person name="Li C."/>
            <person name="Lai Q."/>
            <person name="Li G."/>
            <person name="Dong C."/>
            <person name="Wang J."/>
            <person name="Liao Y."/>
            <person name="Shao Z."/>
        </authorList>
    </citation>
    <scope>NUCLEOTIDE SEQUENCE [LARGE SCALE GENOMIC DNA]</scope>
    <source>
        <strain evidence="8 9">PS728</strain>
    </source>
</reference>
<dbReference type="InterPro" id="IPR005101">
    <property type="entry name" value="Cryptochr/Photolyase_FAD-bd"/>
</dbReference>
<dbReference type="EMBL" id="ARYM01000026">
    <property type="protein sequence ID" value="KCZ97078.1"/>
    <property type="molecule type" value="Genomic_DNA"/>
</dbReference>
<comment type="caution">
    <text evidence="8">The sequence shown here is derived from an EMBL/GenBank/DDBJ whole genome shotgun (WGS) entry which is preliminary data.</text>
</comment>
<dbReference type="STRING" id="1280954.HPO_16920"/>
<feature type="domain" description="Photolyase/cryptochrome alpha/beta" evidence="7">
    <location>
        <begin position="1"/>
        <end position="112"/>
    </location>
</feature>
<dbReference type="Proteomes" id="UP000027100">
    <property type="component" value="Unassembled WGS sequence"/>
</dbReference>
<dbReference type="GO" id="GO:0003677">
    <property type="term" value="F:DNA binding"/>
    <property type="evidence" value="ECO:0007669"/>
    <property type="project" value="TreeGrafter"/>
</dbReference>
<dbReference type="SUPFAM" id="SSF52425">
    <property type="entry name" value="Cryptochrome/photolyase, N-terminal domain"/>
    <property type="match status" value="1"/>
</dbReference>
<evidence type="ECO:0000256" key="6">
    <source>
        <dbReference type="SAM" id="MobiDB-lite"/>
    </source>
</evidence>
<dbReference type="InterPro" id="IPR036155">
    <property type="entry name" value="Crypto/Photolyase_N_sf"/>
</dbReference>
<dbReference type="GO" id="GO:0071949">
    <property type="term" value="F:FAD binding"/>
    <property type="evidence" value="ECO:0007669"/>
    <property type="project" value="TreeGrafter"/>
</dbReference>
<protein>
    <submittedName>
        <fullName evidence="8">Deoxyribodipyrimidine photolyase family protein</fullName>
    </submittedName>
</protein>
<evidence type="ECO:0000256" key="1">
    <source>
        <dbReference type="ARBA" id="ARBA00001932"/>
    </source>
</evidence>
<evidence type="ECO:0000256" key="4">
    <source>
        <dbReference type="PIRSR" id="PIRSR602081-1"/>
    </source>
</evidence>
<dbReference type="GO" id="GO:0003904">
    <property type="term" value="F:deoxyribodipyrimidine photo-lyase activity"/>
    <property type="evidence" value="ECO:0007669"/>
    <property type="project" value="TreeGrafter"/>
</dbReference>
<organism evidence="8 9">
    <name type="scientific">Hyphomonas polymorpha PS728</name>
    <dbReference type="NCBI Taxonomy" id="1280954"/>
    <lineage>
        <taxon>Bacteria</taxon>
        <taxon>Pseudomonadati</taxon>
        <taxon>Pseudomonadota</taxon>
        <taxon>Alphaproteobacteria</taxon>
        <taxon>Hyphomonadales</taxon>
        <taxon>Hyphomonadaceae</taxon>
        <taxon>Hyphomonas</taxon>
    </lineage>
</organism>
<feature type="binding site" evidence="4">
    <location>
        <position position="247"/>
    </location>
    <ligand>
        <name>FAD</name>
        <dbReference type="ChEBI" id="CHEBI:57692"/>
    </ligand>
</feature>
<dbReference type="Gene3D" id="1.25.40.80">
    <property type="match status" value="1"/>
</dbReference>
<dbReference type="SUPFAM" id="SSF48173">
    <property type="entry name" value="Cryptochrome/photolyase FAD-binding domain"/>
    <property type="match status" value="1"/>
</dbReference>
<dbReference type="InterPro" id="IPR006050">
    <property type="entry name" value="DNA_photolyase_N"/>
</dbReference>